<dbReference type="EMBL" id="BTGB01000001">
    <property type="protein sequence ID" value="GMM44111.1"/>
    <property type="molecule type" value="Genomic_DNA"/>
</dbReference>
<keyword evidence="12" id="KW-0496">Mitochondrion</keyword>
<evidence type="ECO:0000256" key="2">
    <source>
        <dbReference type="ARBA" id="ARBA00009765"/>
    </source>
</evidence>
<keyword evidence="6" id="KW-0809">Transit peptide</keyword>
<keyword evidence="12" id="KW-0999">Mitochondrion inner membrane</keyword>
<feature type="compositionally biased region" description="Polar residues" evidence="13">
    <location>
        <begin position="37"/>
        <end position="56"/>
    </location>
</feature>
<feature type="region of interest" description="Disordered" evidence="13">
    <location>
        <begin position="72"/>
        <end position="103"/>
    </location>
</feature>
<protein>
    <recommendedName>
        <fullName evidence="12">Magnesium transporter</fullName>
    </recommendedName>
</protein>
<dbReference type="PANTHER" id="PTHR13890:SF0">
    <property type="entry name" value="MAGNESIUM TRANSPORTER MRS2 HOMOLOG, MITOCHONDRIAL"/>
    <property type="match status" value="1"/>
</dbReference>
<evidence type="ECO:0000256" key="3">
    <source>
        <dbReference type="ARBA" id="ARBA00022448"/>
    </source>
</evidence>
<dbReference type="GO" id="GO:0015095">
    <property type="term" value="F:magnesium ion transmembrane transporter activity"/>
    <property type="evidence" value="ECO:0007669"/>
    <property type="project" value="TreeGrafter"/>
</dbReference>
<name>A0AAV5R0F4_PICKL</name>
<evidence type="ECO:0000256" key="13">
    <source>
        <dbReference type="SAM" id="MobiDB-lite"/>
    </source>
</evidence>
<feature type="transmembrane region" description="Helical" evidence="12">
    <location>
        <begin position="409"/>
        <end position="428"/>
    </location>
</feature>
<keyword evidence="7 12" id="KW-1133">Transmembrane helix</keyword>
<evidence type="ECO:0000256" key="1">
    <source>
        <dbReference type="ARBA" id="ARBA00004448"/>
    </source>
</evidence>
<keyword evidence="9 12" id="KW-0472">Membrane</keyword>
<evidence type="ECO:0000256" key="4">
    <source>
        <dbReference type="ARBA" id="ARBA00022692"/>
    </source>
</evidence>
<proteinExistence type="inferred from homology"/>
<dbReference type="CDD" id="cd12823">
    <property type="entry name" value="Mrs2_Mfm1p-like"/>
    <property type="match status" value="1"/>
</dbReference>
<keyword evidence="8 12" id="KW-0406">Ion transport</keyword>
<evidence type="ECO:0000256" key="7">
    <source>
        <dbReference type="ARBA" id="ARBA00022989"/>
    </source>
</evidence>
<dbReference type="Pfam" id="PF22099">
    <property type="entry name" value="MRS2-like"/>
    <property type="match status" value="1"/>
</dbReference>
<comment type="similarity">
    <text evidence="2 12">Belongs to the CorA metal ion transporter (MIT) (TC 1.A.35) family.</text>
</comment>
<accession>A0AAV5R0F4</accession>
<dbReference type="GO" id="GO:0045016">
    <property type="term" value="P:mitochondrial magnesium ion transmembrane transport"/>
    <property type="evidence" value="ECO:0007669"/>
    <property type="project" value="TreeGrafter"/>
</dbReference>
<evidence type="ECO:0000256" key="12">
    <source>
        <dbReference type="RuleBase" id="RU366042"/>
    </source>
</evidence>
<comment type="function">
    <text evidence="10">Mitochondrial inner membrane magnesium transporter required for mitochondrial magnesium homeostasis. Modulates the conductance of the MRS2 channel. Involved in the splicing of mRNA group II introns in mitochondria by affecting mitochondrial magnesium concentrations, which are critical for group II intron splicing.</text>
</comment>
<keyword evidence="4 12" id="KW-0812">Transmembrane</keyword>
<evidence type="ECO:0000256" key="10">
    <source>
        <dbReference type="ARBA" id="ARBA00037564"/>
    </source>
</evidence>
<feature type="compositionally biased region" description="Low complexity" evidence="13">
    <location>
        <begin position="87"/>
        <end position="102"/>
    </location>
</feature>
<comment type="caution">
    <text evidence="14">The sequence shown here is derived from an EMBL/GenBank/DDBJ whole genome shotgun (WGS) entry which is preliminary data.</text>
</comment>
<feature type="region of interest" description="Disordered" evidence="13">
    <location>
        <begin position="35"/>
        <end position="56"/>
    </location>
</feature>
<evidence type="ECO:0000313" key="14">
    <source>
        <dbReference type="EMBL" id="GMM44111.1"/>
    </source>
</evidence>
<reference evidence="14 15" key="1">
    <citation type="journal article" date="2023" name="Elife">
        <title>Identification of key yeast species and microbe-microbe interactions impacting larval growth of Drosophila in the wild.</title>
        <authorList>
            <person name="Mure A."/>
            <person name="Sugiura Y."/>
            <person name="Maeda R."/>
            <person name="Honda K."/>
            <person name="Sakurai N."/>
            <person name="Takahashi Y."/>
            <person name="Watada M."/>
            <person name="Katoh T."/>
            <person name="Gotoh A."/>
            <person name="Gotoh Y."/>
            <person name="Taniguchi I."/>
            <person name="Nakamura K."/>
            <person name="Hayashi T."/>
            <person name="Katayama T."/>
            <person name="Uemura T."/>
            <person name="Hattori Y."/>
        </authorList>
    </citation>
    <scope>NUCLEOTIDE SEQUENCE [LARGE SCALE GENOMIC DNA]</scope>
    <source>
        <strain evidence="14 15">PK-24</strain>
    </source>
</reference>
<gene>
    <name evidence="14" type="ORF">DAPK24_006860</name>
</gene>
<dbReference type="PANTHER" id="PTHR13890">
    <property type="entry name" value="RNA SPLICING PROTEIN MRS2, MITOCHONDRIAL"/>
    <property type="match status" value="1"/>
</dbReference>
<dbReference type="GO" id="GO:0005743">
    <property type="term" value="C:mitochondrial inner membrane"/>
    <property type="evidence" value="ECO:0007669"/>
    <property type="project" value="UniProtKB-SubCell"/>
</dbReference>
<evidence type="ECO:0000313" key="15">
    <source>
        <dbReference type="Proteomes" id="UP001378960"/>
    </source>
</evidence>
<dbReference type="Gene3D" id="2.40.128.330">
    <property type="match status" value="1"/>
</dbReference>
<evidence type="ECO:0000256" key="5">
    <source>
        <dbReference type="ARBA" id="ARBA00022842"/>
    </source>
</evidence>
<feature type="transmembrane region" description="Helical" evidence="12">
    <location>
        <begin position="376"/>
        <end position="397"/>
    </location>
</feature>
<evidence type="ECO:0000256" key="11">
    <source>
        <dbReference type="ARBA" id="ARBA00038721"/>
    </source>
</evidence>
<dbReference type="AlphaFoldDB" id="A0AAV5R0F4"/>
<keyword evidence="5 12" id="KW-0460">Magnesium</keyword>
<evidence type="ECO:0000256" key="9">
    <source>
        <dbReference type="ARBA" id="ARBA00023136"/>
    </source>
</evidence>
<dbReference type="InterPro" id="IPR039204">
    <property type="entry name" value="MRS2-like"/>
</dbReference>
<keyword evidence="3 12" id="KW-0813">Transport</keyword>
<dbReference type="Gene3D" id="1.20.58.340">
    <property type="entry name" value="Magnesium transport protein CorA, transmembrane region"/>
    <property type="match status" value="1"/>
</dbReference>
<keyword evidence="15" id="KW-1185">Reference proteome</keyword>
<evidence type="ECO:0000256" key="8">
    <source>
        <dbReference type="ARBA" id="ARBA00023065"/>
    </source>
</evidence>
<sequence length="444" mass="50880">MGNYNYGYKTLFYRKYSDRSDKAQEKKDLNEIRESINESFQENTNKSSCSNDKGNNIDDNISEALSSLVSSHQSNSNISMKTKEMASQSSLNTNSTSSQSSTFTADNRISSSINALTSPAVLKCILFDKDGRYRIMSTEAQKTELLLKHDLLPRDLRKIDKGYDDIVPLIVIREKSILLSILHIKALIKSDSVVLFNYHGTYSDDKLIENMSDKLKNNQQQQQDDKLNYEIKALETIFADVIDNLMIEMQIHVTVVNGILKELENDIDLAKLKYLLIVSKKLRQFLQKATLIRDLIDEMLDQDEDLAELYLTDKTNGLRRSNDDHQEIELILETYSLHCDAIVQTIESRVNDVRTTEEIINIILDSNRNDLMLLNLNLSITLMCMAGLLFIAAAYGMNLENFIEEKDNWFYIVILGSTLFGIFLFRNASKRLTKLQKVQLTNRS</sequence>
<comment type="subunit">
    <text evidence="11">Forms homooligomers. Interacts with MRS2.</text>
</comment>
<evidence type="ECO:0000256" key="6">
    <source>
        <dbReference type="ARBA" id="ARBA00022946"/>
    </source>
</evidence>
<organism evidence="14 15">
    <name type="scientific">Pichia kluyveri</name>
    <name type="common">Yeast</name>
    <dbReference type="NCBI Taxonomy" id="36015"/>
    <lineage>
        <taxon>Eukaryota</taxon>
        <taxon>Fungi</taxon>
        <taxon>Dikarya</taxon>
        <taxon>Ascomycota</taxon>
        <taxon>Saccharomycotina</taxon>
        <taxon>Pichiomycetes</taxon>
        <taxon>Pichiales</taxon>
        <taxon>Pichiaceae</taxon>
        <taxon>Pichia</taxon>
    </lineage>
</organism>
<comment type="subcellular location">
    <subcellularLocation>
        <location evidence="1 12">Mitochondrion inner membrane</location>
        <topology evidence="1 12">Multi-pass membrane protein</topology>
    </subcellularLocation>
</comment>
<dbReference type="Proteomes" id="UP001378960">
    <property type="component" value="Unassembled WGS sequence"/>
</dbReference>